<dbReference type="HOGENOM" id="CLU_1365759_0_0_12"/>
<dbReference type="OrthoDB" id="6197429at2"/>
<evidence type="ECO:0000313" key="1">
    <source>
        <dbReference type="EMBL" id="AEV30227.1"/>
    </source>
</evidence>
<protein>
    <submittedName>
        <fullName evidence="1">Uncharacterized protein</fullName>
    </submittedName>
</protein>
<evidence type="ECO:0000313" key="2">
    <source>
        <dbReference type="Proteomes" id="UP000005632"/>
    </source>
</evidence>
<dbReference type="EMBL" id="CP003155">
    <property type="protein sequence ID" value="AEV30227.1"/>
    <property type="molecule type" value="Genomic_DNA"/>
</dbReference>
<dbReference type="KEGG" id="sgp:SpiGrapes_2465"/>
<dbReference type="eggNOG" id="ENOG5033200">
    <property type="taxonomic scope" value="Bacteria"/>
</dbReference>
<name>G8QTI6_SPHPG</name>
<reference evidence="1 2" key="1">
    <citation type="submission" date="2011-11" db="EMBL/GenBank/DDBJ databases">
        <title>Complete sequence of Spirochaeta sp. grapes.</title>
        <authorList>
            <consortium name="US DOE Joint Genome Institute"/>
            <person name="Lucas S."/>
            <person name="Han J."/>
            <person name="Lapidus A."/>
            <person name="Cheng J.-F."/>
            <person name="Goodwin L."/>
            <person name="Pitluck S."/>
            <person name="Peters L."/>
            <person name="Ovchinnikova G."/>
            <person name="Munk A.C."/>
            <person name="Detter J.C."/>
            <person name="Han C."/>
            <person name="Tapia R."/>
            <person name="Land M."/>
            <person name="Hauser L."/>
            <person name="Kyrpides N."/>
            <person name="Ivanova N."/>
            <person name="Pagani I."/>
            <person name="Ritalahtilisa K."/>
            <person name="Loeffler F."/>
            <person name="Woyke T."/>
        </authorList>
    </citation>
    <scope>NUCLEOTIDE SEQUENCE [LARGE SCALE GENOMIC DNA]</scope>
    <source>
        <strain evidence="2">ATCC BAA-1885 / DSM 22778 / Grapes</strain>
    </source>
</reference>
<keyword evidence="2" id="KW-1185">Reference proteome</keyword>
<accession>G8QTI6</accession>
<dbReference type="AlphaFoldDB" id="G8QTI6"/>
<dbReference type="Proteomes" id="UP000005632">
    <property type="component" value="Chromosome"/>
</dbReference>
<gene>
    <name evidence="1" type="ordered locus">SpiGrapes_2465</name>
</gene>
<sequence length="200" mass="23572">MKIPKTPRGLKNQINRIRAKLSDFEMEHGSIDDSSGDRYYLFYLYFILNDNQSSAEYIRWYEKKFPNDMGEPFQLLCWTLIVHRMGLEPDRLLARTMLSNIHLIPRLLGQPTSTARDEWHAITFEESEYLDSAPEEVIAAITEEDRLWIGEKYKSEPFQKVLQRYIEIETQLKTTPVGEERSKLVKESYQLTDSFKAVKL</sequence>
<organism evidence="1 2">
    <name type="scientific">Sphaerochaeta pleomorpha (strain ATCC BAA-1885 / DSM 22778 / Grapes)</name>
    <dbReference type="NCBI Taxonomy" id="158190"/>
    <lineage>
        <taxon>Bacteria</taxon>
        <taxon>Pseudomonadati</taxon>
        <taxon>Spirochaetota</taxon>
        <taxon>Spirochaetia</taxon>
        <taxon>Spirochaetales</taxon>
        <taxon>Sphaerochaetaceae</taxon>
        <taxon>Sphaerochaeta</taxon>
    </lineage>
</organism>
<dbReference type="RefSeq" id="WP_014271067.1">
    <property type="nucleotide sequence ID" value="NC_016633.1"/>
</dbReference>
<proteinExistence type="predicted"/>